<evidence type="ECO:0000256" key="1">
    <source>
        <dbReference type="SAM" id="MobiDB-lite"/>
    </source>
</evidence>
<name>A0ABR0EEE3_ZASCE</name>
<feature type="compositionally biased region" description="Acidic residues" evidence="1">
    <location>
        <begin position="84"/>
        <end position="104"/>
    </location>
</feature>
<feature type="region of interest" description="Disordered" evidence="1">
    <location>
        <begin position="1"/>
        <end position="117"/>
    </location>
</feature>
<evidence type="ECO:0000313" key="3">
    <source>
        <dbReference type="Proteomes" id="UP001305779"/>
    </source>
</evidence>
<comment type="caution">
    <text evidence="2">The sequence shown here is derived from an EMBL/GenBank/DDBJ whole genome shotgun (WGS) entry which is preliminary data.</text>
</comment>
<gene>
    <name evidence="2" type="ORF">PRZ48_008033</name>
</gene>
<feature type="compositionally biased region" description="Basic and acidic residues" evidence="1">
    <location>
        <begin position="11"/>
        <end position="39"/>
    </location>
</feature>
<dbReference type="EMBL" id="JAXOVC010000006">
    <property type="protein sequence ID" value="KAK4499847.1"/>
    <property type="molecule type" value="Genomic_DNA"/>
</dbReference>
<keyword evidence="3" id="KW-1185">Reference proteome</keyword>
<protein>
    <submittedName>
        <fullName evidence="2">Uncharacterized protein</fullName>
    </submittedName>
</protein>
<organism evidence="2 3">
    <name type="scientific">Zasmidium cellare</name>
    <name type="common">Wine cellar mold</name>
    <name type="synonym">Racodium cellare</name>
    <dbReference type="NCBI Taxonomy" id="395010"/>
    <lineage>
        <taxon>Eukaryota</taxon>
        <taxon>Fungi</taxon>
        <taxon>Dikarya</taxon>
        <taxon>Ascomycota</taxon>
        <taxon>Pezizomycotina</taxon>
        <taxon>Dothideomycetes</taxon>
        <taxon>Dothideomycetidae</taxon>
        <taxon>Mycosphaerellales</taxon>
        <taxon>Mycosphaerellaceae</taxon>
        <taxon>Zasmidium</taxon>
    </lineage>
</organism>
<dbReference type="Proteomes" id="UP001305779">
    <property type="component" value="Unassembled WGS sequence"/>
</dbReference>
<proteinExistence type="predicted"/>
<feature type="compositionally biased region" description="Basic and acidic residues" evidence="1">
    <location>
        <begin position="66"/>
        <end position="83"/>
    </location>
</feature>
<accession>A0ABR0EEE3</accession>
<feature type="compositionally biased region" description="Low complexity" evidence="1">
    <location>
        <begin position="40"/>
        <end position="56"/>
    </location>
</feature>
<evidence type="ECO:0000313" key="2">
    <source>
        <dbReference type="EMBL" id="KAK4499847.1"/>
    </source>
</evidence>
<reference evidence="2 3" key="1">
    <citation type="journal article" date="2023" name="G3 (Bethesda)">
        <title>A chromosome-level genome assembly of Zasmidium syzygii isolated from banana leaves.</title>
        <authorList>
            <person name="van Westerhoven A.C."/>
            <person name="Mehrabi R."/>
            <person name="Talebi R."/>
            <person name="Steentjes M.B.F."/>
            <person name="Corcolon B."/>
            <person name="Chong P.A."/>
            <person name="Kema G.H.J."/>
            <person name="Seidl M.F."/>
        </authorList>
    </citation>
    <scope>NUCLEOTIDE SEQUENCE [LARGE SCALE GENOMIC DNA]</scope>
    <source>
        <strain evidence="2 3">P124</strain>
    </source>
</reference>
<sequence length="390" mass="43994">MSYYNDAASELGRKLTLGDRGSPTDDMRTRSQAKRESQSKGKSSSSRAHASSSSKGAGKGKAPAEPTRRQPRRESTRRARDASPDDSDDDDEDDSEDEDSDDNDPPPPQTPAMSQQEGRRLVVLAIMSAFEPNRGSPDPSVHLSPWEFSRVGASTRVNELRYVTYPIAICIQSKADPQHSRRYLAVAETQAALVRSQTEVARFTQDVPLNGTFWGQTVAADLRLRAESAMRLFQGHITPQRDALDTIREYRRIFDSVEGILRTFPLASMHRDSKVTIIHLLTYILQQILLTHEDVGRVVQSGPVYAGTTDAYNLFSRFKSNREDWNHFLQVLRRLIQLDSTLFEDPSRRLLQHCCQLLDWHNTQGRISNQSATDFMTQFKWVVQGLVGSL</sequence>